<reference evidence="7" key="2">
    <citation type="submission" date="2025-09" db="UniProtKB">
        <authorList>
            <consortium name="Ensembl"/>
        </authorList>
    </citation>
    <scope>IDENTIFICATION</scope>
</reference>
<sequence>MAASGWKQYGLIQSRTTRPNSLLSRPSIFQDSDDEETVGEVLQKEGKKKAATQQTILEIQRALATDSTVFEYDSVYDDMQAERQSKVSSAIKQRQVSVAHVIFSYLSADPNLLPHVLFIILTTNNSISTS</sequence>
<reference evidence="7" key="1">
    <citation type="submission" date="2025-08" db="UniProtKB">
        <authorList>
            <consortium name="Ensembl"/>
        </authorList>
    </citation>
    <scope>IDENTIFICATION</scope>
</reference>
<feature type="compositionally biased region" description="Polar residues" evidence="5">
    <location>
        <begin position="21"/>
        <end position="30"/>
    </location>
</feature>
<evidence type="ECO:0000256" key="4">
    <source>
        <dbReference type="ARBA" id="ARBA00030718"/>
    </source>
</evidence>
<name>A0A8C4QP99_EPTBU</name>
<dbReference type="Proteomes" id="UP000694388">
    <property type="component" value="Unplaced"/>
</dbReference>
<proteinExistence type="inferred from homology"/>
<accession>A0A8C4QP99</accession>
<dbReference type="AlphaFoldDB" id="A0A8C4QP99"/>
<dbReference type="PANTHER" id="PTHR31938">
    <property type="entry name" value="NUCLEAR SPECKLE SPLICING REGULATORY PROTEIN 1"/>
    <property type="match status" value="1"/>
</dbReference>
<evidence type="ECO:0000256" key="5">
    <source>
        <dbReference type="SAM" id="MobiDB-lite"/>
    </source>
</evidence>
<dbReference type="InterPro" id="IPR018612">
    <property type="entry name" value="NSRP1_N"/>
</dbReference>
<dbReference type="Ensembl" id="ENSEBUT00000018057.1">
    <property type="protein sequence ID" value="ENSEBUP00000017481.1"/>
    <property type="gene ID" value="ENSEBUG00000010927.1"/>
</dbReference>
<feature type="domain" description="Nuclear speckle splicing regulatory protein 1 N-terminal" evidence="6">
    <location>
        <begin position="58"/>
        <end position="94"/>
    </location>
</feature>
<evidence type="ECO:0000256" key="2">
    <source>
        <dbReference type="ARBA" id="ARBA00020556"/>
    </source>
</evidence>
<evidence type="ECO:0000259" key="6">
    <source>
        <dbReference type="Pfam" id="PF09745"/>
    </source>
</evidence>
<dbReference type="Pfam" id="PF09745">
    <property type="entry name" value="NSRP1_N"/>
    <property type="match status" value="1"/>
</dbReference>
<keyword evidence="3" id="KW-0175">Coiled coil</keyword>
<evidence type="ECO:0000313" key="8">
    <source>
        <dbReference type="Proteomes" id="UP000694388"/>
    </source>
</evidence>
<evidence type="ECO:0000256" key="3">
    <source>
        <dbReference type="ARBA" id="ARBA00023054"/>
    </source>
</evidence>
<comment type="similarity">
    <text evidence="1">Belongs to the NSRP1 family.</text>
</comment>
<organism evidence="7 8">
    <name type="scientific">Eptatretus burgeri</name>
    <name type="common">Inshore hagfish</name>
    <dbReference type="NCBI Taxonomy" id="7764"/>
    <lineage>
        <taxon>Eukaryota</taxon>
        <taxon>Metazoa</taxon>
        <taxon>Chordata</taxon>
        <taxon>Craniata</taxon>
        <taxon>Vertebrata</taxon>
        <taxon>Cyclostomata</taxon>
        <taxon>Myxini</taxon>
        <taxon>Myxiniformes</taxon>
        <taxon>Myxinidae</taxon>
        <taxon>Eptatretinae</taxon>
        <taxon>Eptatretus</taxon>
    </lineage>
</organism>
<dbReference type="GO" id="GO:0000381">
    <property type="term" value="P:regulation of alternative mRNA splicing, via spliceosome"/>
    <property type="evidence" value="ECO:0007669"/>
    <property type="project" value="InterPro"/>
</dbReference>
<keyword evidence="8" id="KW-1185">Reference proteome</keyword>
<dbReference type="InterPro" id="IPR042816">
    <property type="entry name" value="Nsrp1"/>
</dbReference>
<dbReference type="PANTHER" id="PTHR31938:SF4">
    <property type="entry name" value="NUCLEAR SPECKLE SPLICING REGULATORY PROTEIN 1"/>
    <property type="match status" value="1"/>
</dbReference>
<evidence type="ECO:0000256" key="1">
    <source>
        <dbReference type="ARBA" id="ARBA00010126"/>
    </source>
</evidence>
<feature type="region of interest" description="Disordered" evidence="5">
    <location>
        <begin position="21"/>
        <end position="45"/>
    </location>
</feature>
<protein>
    <recommendedName>
        <fullName evidence="2">Nuclear speckle splicing regulatory protein 1</fullName>
    </recommendedName>
    <alternativeName>
        <fullName evidence="4">Coiled-coil domain-containing protein 55</fullName>
    </alternativeName>
</protein>
<evidence type="ECO:0000313" key="7">
    <source>
        <dbReference type="Ensembl" id="ENSEBUP00000017481.1"/>
    </source>
</evidence>